<dbReference type="AlphaFoldDB" id="A0A0N4T772"/>
<sequence length="247" mass="27594">KNLGGARQTSQLTNSLHEQFKNEAKVPGPPPLDPSKPYQLQSLADIRAGSLPPQSVAVQSKTTNSSSTTKNTARTTDDYEARTEPESGTEDTTDYSSSDQYEKVPFPLIQQQKLVPLPEPHLNVLMSNPQVLPNLSSFFSAHSTPTSDNFISNYLAYPVRNQNSEINKDDEEQQNPSSTSRRIKERSKTLKGGALFKRMSFNPKLWETKRGKDTELTSTPTIESIDECQQNVSKKLSEFGFDQCHLK</sequence>
<dbReference type="Proteomes" id="UP000278627">
    <property type="component" value="Unassembled WGS sequence"/>
</dbReference>
<evidence type="ECO:0000313" key="2">
    <source>
        <dbReference type="EMBL" id="VDN85209.1"/>
    </source>
</evidence>
<evidence type="ECO:0000313" key="4">
    <source>
        <dbReference type="WBParaSite" id="BPAG_0000405901-mRNA-1"/>
    </source>
</evidence>
<proteinExistence type="predicted"/>
<keyword evidence="3" id="KW-1185">Reference proteome</keyword>
<dbReference type="EMBL" id="UZAD01001614">
    <property type="protein sequence ID" value="VDN85209.1"/>
    <property type="molecule type" value="Genomic_DNA"/>
</dbReference>
<evidence type="ECO:0000256" key="1">
    <source>
        <dbReference type="SAM" id="MobiDB-lite"/>
    </source>
</evidence>
<feature type="compositionally biased region" description="Low complexity" evidence="1">
    <location>
        <begin position="60"/>
        <end position="72"/>
    </location>
</feature>
<accession>A0A0N4T772</accession>
<name>A0A0N4T772_BRUPA</name>
<dbReference type="STRING" id="6280.A0A0N4T772"/>
<dbReference type="WBParaSite" id="BPAG_0000405901-mRNA-1">
    <property type="protein sequence ID" value="BPAG_0000405901-mRNA-1"/>
    <property type="gene ID" value="BPAG_0000405901"/>
</dbReference>
<evidence type="ECO:0000313" key="3">
    <source>
        <dbReference type="Proteomes" id="UP000278627"/>
    </source>
</evidence>
<feature type="region of interest" description="Disordered" evidence="1">
    <location>
        <begin position="1"/>
        <end position="102"/>
    </location>
</feature>
<protein>
    <submittedName>
        <fullName evidence="4">DBR1 domain-containing protein</fullName>
    </submittedName>
</protein>
<organism evidence="4">
    <name type="scientific">Brugia pahangi</name>
    <name type="common">Filarial nematode worm</name>
    <dbReference type="NCBI Taxonomy" id="6280"/>
    <lineage>
        <taxon>Eukaryota</taxon>
        <taxon>Metazoa</taxon>
        <taxon>Ecdysozoa</taxon>
        <taxon>Nematoda</taxon>
        <taxon>Chromadorea</taxon>
        <taxon>Rhabditida</taxon>
        <taxon>Spirurina</taxon>
        <taxon>Spiruromorpha</taxon>
        <taxon>Filarioidea</taxon>
        <taxon>Onchocercidae</taxon>
        <taxon>Brugia</taxon>
    </lineage>
</organism>
<feature type="region of interest" description="Disordered" evidence="1">
    <location>
        <begin position="164"/>
        <end position="186"/>
    </location>
</feature>
<reference evidence="4" key="1">
    <citation type="submission" date="2017-02" db="UniProtKB">
        <authorList>
            <consortium name="WormBaseParasite"/>
        </authorList>
    </citation>
    <scope>IDENTIFICATION</scope>
</reference>
<gene>
    <name evidence="2" type="ORF">BPAG_LOCUS4023</name>
</gene>
<feature type="compositionally biased region" description="Polar residues" evidence="1">
    <location>
        <begin position="7"/>
        <end position="17"/>
    </location>
</feature>
<feature type="compositionally biased region" description="Basic and acidic residues" evidence="1">
    <location>
        <begin position="75"/>
        <end position="85"/>
    </location>
</feature>
<reference evidence="2 3" key="2">
    <citation type="submission" date="2018-11" db="EMBL/GenBank/DDBJ databases">
        <authorList>
            <consortium name="Pathogen Informatics"/>
        </authorList>
    </citation>
    <scope>NUCLEOTIDE SEQUENCE [LARGE SCALE GENOMIC DNA]</scope>
</reference>